<keyword evidence="2" id="KW-1185">Reference proteome</keyword>
<dbReference type="STRING" id="169760.PSTEL_12495"/>
<gene>
    <name evidence="1" type="ORF">PSTEL_12495</name>
</gene>
<name>A0A089LUI9_9BACL</name>
<protein>
    <submittedName>
        <fullName evidence="1">Uncharacterized protein</fullName>
    </submittedName>
</protein>
<organism evidence="1 2">
    <name type="scientific">Paenibacillus stellifer</name>
    <dbReference type="NCBI Taxonomy" id="169760"/>
    <lineage>
        <taxon>Bacteria</taxon>
        <taxon>Bacillati</taxon>
        <taxon>Bacillota</taxon>
        <taxon>Bacilli</taxon>
        <taxon>Bacillales</taxon>
        <taxon>Paenibacillaceae</taxon>
        <taxon>Paenibacillus</taxon>
    </lineage>
</organism>
<evidence type="ECO:0000313" key="2">
    <source>
        <dbReference type="Proteomes" id="UP000029507"/>
    </source>
</evidence>
<sequence>MNPYLVIGRRGRPFLLLIALFIALAFPAGPLMNAHPPGVPDTGKKGIESLDRHLIAPSLRANPLQQHPSFLPRVFAASFDYAREESFGLPLIFARHAREFHIRLKRLLLTPLKFNSRFVAFLPSVR</sequence>
<dbReference type="KEGG" id="pste:PSTEL_12495"/>
<dbReference type="Proteomes" id="UP000029507">
    <property type="component" value="Chromosome"/>
</dbReference>
<evidence type="ECO:0000313" key="1">
    <source>
        <dbReference type="EMBL" id="AIQ63785.1"/>
    </source>
</evidence>
<proteinExistence type="predicted"/>
<dbReference type="HOGENOM" id="CLU_1979365_0_0_9"/>
<dbReference type="RefSeq" id="WP_038695573.1">
    <property type="nucleotide sequence ID" value="NZ_CP009286.1"/>
</dbReference>
<accession>A0A089LUI9</accession>
<dbReference type="EMBL" id="CP009286">
    <property type="protein sequence ID" value="AIQ63785.1"/>
    <property type="molecule type" value="Genomic_DNA"/>
</dbReference>
<reference evidence="1 2" key="1">
    <citation type="submission" date="2014-08" db="EMBL/GenBank/DDBJ databases">
        <title>Comparative genomics of the Paenibacillus odorifer group.</title>
        <authorList>
            <person name="den Bakker H.C."/>
            <person name="Tsai Y.-C."/>
            <person name="Martin N."/>
            <person name="Korlach J."/>
            <person name="Wiedmann M."/>
        </authorList>
    </citation>
    <scope>NUCLEOTIDE SEQUENCE [LARGE SCALE GENOMIC DNA]</scope>
    <source>
        <strain evidence="1 2">DSM 14472</strain>
    </source>
</reference>
<dbReference type="AlphaFoldDB" id="A0A089LUI9"/>